<dbReference type="InterPro" id="IPR029063">
    <property type="entry name" value="SAM-dependent_MTases_sf"/>
</dbReference>
<reference evidence="1" key="1">
    <citation type="journal article" date="2020" name="Nature">
        <title>Giant virus diversity and host interactions through global metagenomics.</title>
        <authorList>
            <person name="Schulz F."/>
            <person name="Roux S."/>
            <person name="Paez-Espino D."/>
            <person name="Jungbluth S."/>
            <person name="Walsh D.A."/>
            <person name="Denef V.J."/>
            <person name="McMahon K.D."/>
            <person name="Konstantinidis K.T."/>
            <person name="Eloe-Fadrosh E.A."/>
            <person name="Kyrpides N.C."/>
            <person name="Woyke T."/>
        </authorList>
    </citation>
    <scope>NUCLEOTIDE SEQUENCE</scope>
    <source>
        <strain evidence="1">GVMAG-M-3300009182-78</strain>
    </source>
</reference>
<dbReference type="AlphaFoldDB" id="A0A6C0B140"/>
<accession>A0A6C0B140</accession>
<name>A0A6C0B140_9ZZZZ</name>
<dbReference type="Gene3D" id="3.40.50.150">
    <property type="entry name" value="Vaccinia Virus protein VP39"/>
    <property type="match status" value="1"/>
</dbReference>
<evidence type="ECO:0000313" key="1">
    <source>
        <dbReference type="EMBL" id="QHS85228.1"/>
    </source>
</evidence>
<dbReference type="EMBL" id="MN739042">
    <property type="protein sequence ID" value="QHS85228.1"/>
    <property type="molecule type" value="Genomic_DNA"/>
</dbReference>
<organism evidence="1">
    <name type="scientific">viral metagenome</name>
    <dbReference type="NCBI Taxonomy" id="1070528"/>
    <lineage>
        <taxon>unclassified sequences</taxon>
        <taxon>metagenomes</taxon>
        <taxon>organismal metagenomes</taxon>
    </lineage>
</organism>
<proteinExistence type="predicted"/>
<dbReference type="SUPFAM" id="SSF53335">
    <property type="entry name" value="S-adenosyl-L-methionine-dependent methyltransferases"/>
    <property type="match status" value="1"/>
</dbReference>
<protein>
    <recommendedName>
        <fullName evidence="2">Methyltransferase</fullName>
    </recommendedName>
</protein>
<evidence type="ECO:0008006" key="2">
    <source>
        <dbReference type="Google" id="ProtNLM"/>
    </source>
</evidence>
<sequence>MVYYDLSHLIQSEDQNVIGPIQDDEALFLYSIVRCCRLERILEIGGLNGYSSKNFLEALSFSKNGVLYTCDLNPVPILTENHKVLIKNALDLTIDELDNKPLDLVFFDCHDIIQMEIYHKLVDNNIINDNTVLALHDTNLHYPPFNTWGVYIEDENGYAHQPVERNMVNIFKNLGYDIFSISTDSTKHTPDFPVRHGITVCKKFKVLL</sequence>